<keyword evidence="4" id="KW-0564">Palmitate</keyword>
<dbReference type="KEGG" id="gjf:M493_09840"/>
<dbReference type="Proteomes" id="UP000015500">
    <property type="component" value="Chromosome"/>
</dbReference>
<keyword evidence="1" id="KW-1003">Cell membrane</keyword>
<keyword evidence="8" id="KW-1185">Reference proteome</keyword>
<proteinExistence type="predicted"/>
<evidence type="ECO:0000313" key="7">
    <source>
        <dbReference type="EMBL" id="AGT32229.1"/>
    </source>
</evidence>
<dbReference type="STRING" id="1921421.M493_09840"/>
<reference evidence="7 8" key="1">
    <citation type="journal article" date="2014" name="Genome Announc.">
        <title>Complete Genome Sequence of the Thermophilic Polychlorinated Biphenyl Degrader Geobacillus sp. Strain JF8 (NBRC 109937).</title>
        <authorList>
            <person name="Shintani M."/>
            <person name="Ohtsubo Y."/>
            <person name="Fukuda K."/>
            <person name="Hosoyama A."/>
            <person name="Ohji S."/>
            <person name="Yamazoe A."/>
            <person name="Fujita N."/>
            <person name="Nagata Y."/>
            <person name="Tsuda M."/>
            <person name="Hatta T."/>
            <person name="Kimbara K."/>
        </authorList>
    </citation>
    <scope>NUCLEOTIDE SEQUENCE [LARGE SCALE GENOMIC DNA]</scope>
    <source>
        <strain evidence="7 8">JF8</strain>
    </source>
</reference>
<dbReference type="EMBL" id="CP006254">
    <property type="protein sequence ID" value="AGT32229.1"/>
    <property type="molecule type" value="Genomic_DNA"/>
</dbReference>
<organism evidence="7 8">
    <name type="scientific">Geobacillus genomosp. 3</name>
    <dbReference type="NCBI Taxonomy" id="1921421"/>
    <lineage>
        <taxon>Bacteria</taxon>
        <taxon>Bacillati</taxon>
        <taxon>Bacillota</taxon>
        <taxon>Bacilli</taxon>
        <taxon>Bacillales</taxon>
        <taxon>Anoxybacillaceae</taxon>
        <taxon>Geobacillus</taxon>
    </lineage>
</organism>
<evidence type="ECO:0000256" key="4">
    <source>
        <dbReference type="ARBA" id="ARBA00023139"/>
    </source>
</evidence>
<dbReference type="Gene3D" id="3.40.190.10">
    <property type="entry name" value="Periplasmic binding protein-like II"/>
    <property type="match status" value="1"/>
</dbReference>
<sequence>MKKVKRFSTLLLVMVITMSLFLTGCSGDSSSSSGQEGKSENGATKLTLWTFGEQHAEFFEFMADEWNKKNPNKKIQLETTVYPYEDMHNKLLLSLQSGVGAPDIADIEISRFSNYLKGKPQLVELNDIIEPVKDKVIQSRFDIYSKNGKYYGIDFHVGATVIYYNKELLDKAGVDPDQIVTWDDFKEAGKKVVSATGKPMITIEVDGPWTYWPLVVQQGSDFYSKDGSVIVDNDTNIKTLTFLKQLLDEKIAVVAPGGQHHAEEYYGFMNKGGAASVMMPLWYMVRFTDYMPDLKGKMIIRPMPKWTADGKRSAGMGGTGTAITNQSKNVELAKEFLAFAKLSKESNIQIWKQLGFDPLRWDVWSDPALKEPNKYTEYFGDYIFDILTSVKDEINSPTVTENTPKMNELVIQSALHKVLREKSTSPEHALKSVANEMRKQ</sequence>
<keyword evidence="5" id="KW-0449">Lipoprotein</keyword>
<evidence type="ECO:0000256" key="2">
    <source>
        <dbReference type="ARBA" id="ARBA00022729"/>
    </source>
</evidence>
<keyword evidence="2 6" id="KW-0732">Signal</keyword>
<name>S5YZU5_GEOG3</name>
<dbReference type="InterPro" id="IPR050490">
    <property type="entry name" value="Bact_solute-bd_prot1"/>
</dbReference>
<feature type="chain" id="PRO_5038936761" evidence="6">
    <location>
        <begin position="25"/>
        <end position="440"/>
    </location>
</feature>
<dbReference type="CDD" id="cd13585">
    <property type="entry name" value="PBP2_TMBP_like"/>
    <property type="match status" value="1"/>
</dbReference>
<dbReference type="SUPFAM" id="SSF53850">
    <property type="entry name" value="Periplasmic binding protein-like II"/>
    <property type="match status" value="1"/>
</dbReference>
<keyword evidence="3" id="KW-0472">Membrane</keyword>
<evidence type="ECO:0000256" key="1">
    <source>
        <dbReference type="ARBA" id="ARBA00022475"/>
    </source>
</evidence>
<accession>S5YZU5</accession>
<dbReference type="AlphaFoldDB" id="S5YZU5"/>
<evidence type="ECO:0000256" key="3">
    <source>
        <dbReference type="ARBA" id="ARBA00023136"/>
    </source>
</evidence>
<dbReference type="PANTHER" id="PTHR43649:SF33">
    <property type="entry name" value="POLYGALACTURONAN_RHAMNOGALACTURONAN-BINDING PROTEIN YTCQ"/>
    <property type="match status" value="1"/>
</dbReference>
<dbReference type="PANTHER" id="PTHR43649">
    <property type="entry name" value="ARABINOSE-BINDING PROTEIN-RELATED"/>
    <property type="match status" value="1"/>
</dbReference>
<dbReference type="PATRIC" id="fig|1345697.3.peg.1893"/>
<protein>
    <submittedName>
        <fullName evidence="7">Arabinose-binding protein</fullName>
    </submittedName>
</protein>
<feature type="signal peptide" evidence="6">
    <location>
        <begin position="1"/>
        <end position="24"/>
    </location>
</feature>
<dbReference type="Pfam" id="PF01547">
    <property type="entry name" value="SBP_bac_1"/>
    <property type="match status" value="1"/>
</dbReference>
<dbReference type="HOGENOM" id="CLU_031285_2_4_9"/>
<dbReference type="PROSITE" id="PS51257">
    <property type="entry name" value="PROKAR_LIPOPROTEIN"/>
    <property type="match status" value="1"/>
</dbReference>
<dbReference type="InterPro" id="IPR006059">
    <property type="entry name" value="SBP"/>
</dbReference>
<gene>
    <name evidence="7" type="ORF">M493_09840</name>
</gene>
<evidence type="ECO:0000256" key="5">
    <source>
        <dbReference type="ARBA" id="ARBA00023288"/>
    </source>
</evidence>
<evidence type="ECO:0000313" key="8">
    <source>
        <dbReference type="Proteomes" id="UP000015500"/>
    </source>
</evidence>
<evidence type="ECO:0000256" key="6">
    <source>
        <dbReference type="SAM" id="SignalP"/>
    </source>
</evidence>